<comment type="caution">
    <text evidence="2">The sequence shown here is derived from an EMBL/GenBank/DDBJ whole genome shotgun (WGS) entry which is preliminary data.</text>
</comment>
<sequence length="140" mass="14550">MSQPASAPPLYESAVRVGDLLFISGQLPIGDDGVQHPGFVGRDVTVEQARQAAALATRRCLDIARAELGSLDAIKGIARLGGYVAVGEGFTDAPAVVDAASQVARDELGDRGRHARLALGVASLPLGSCVEIETAVQCWR</sequence>
<evidence type="ECO:0000313" key="3">
    <source>
        <dbReference type="Proteomes" id="UP001500151"/>
    </source>
</evidence>
<keyword evidence="3" id="KW-1185">Reference proteome</keyword>
<dbReference type="InterPro" id="IPR013813">
    <property type="entry name" value="Endoribo_LPSP/chorism_mut-like"/>
</dbReference>
<evidence type="ECO:0000259" key="1">
    <source>
        <dbReference type="Pfam" id="PF14588"/>
    </source>
</evidence>
<reference evidence="2 3" key="1">
    <citation type="journal article" date="2019" name="Int. J. Syst. Evol. Microbiol.">
        <title>The Global Catalogue of Microorganisms (GCM) 10K type strain sequencing project: providing services to taxonomists for standard genome sequencing and annotation.</title>
        <authorList>
            <consortium name="The Broad Institute Genomics Platform"/>
            <consortium name="The Broad Institute Genome Sequencing Center for Infectious Disease"/>
            <person name="Wu L."/>
            <person name="Ma J."/>
        </authorList>
    </citation>
    <scope>NUCLEOTIDE SEQUENCE [LARGE SCALE GENOMIC DNA]</scope>
    <source>
        <strain evidence="2 3">JCM 4524</strain>
    </source>
</reference>
<organism evidence="2 3">
    <name type="scientific">Streptomyces vastus</name>
    <dbReference type="NCBI Taxonomy" id="285451"/>
    <lineage>
        <taxon>Bacteria</taxon>
        <taxon>Bacillati</taxon>
        <taxon>Actinomycetota</taxon>
        <taxon>Actinomycetes</taxon>
        <taxon>Kitasatosporales</taxon>
        <taxon>Streptomycetaceae</taxon>
        <taxon>Streptomyces</taxon>
    </lineage>
</organism>
<dbReference type="PANTHER" id="PTHR43760">
    <property type="entry name" value="ENDORIBONUCLEASE-RELATED"/>
    <property type="match status" value="1"/>
</dbReference>
<dbReference type="Gene3D" id="3.30.1330.40">
    <property type="entry name" value="RutC-like"/>
    <property type="match status" value="1"/>
</dbReference>
<evidence type="ECO:0000313" key="2">
    <source>
        <dbReference type="EMBL" id="GAA2623698.1"/>
    </source>
</evidence>
<proteinExistence type="predicted"/>
<name>A0ABN3QED5_9ACTN</name>
<dbReference type="InterPro" id="IPR035959">
    <property type="entry name" value="RutC-like_sf"/>
</dbReference>
<dbReference type="SUPFAM" id="SSF55298">
    <property type="entry name" value="YjgF-like"/>
    <property type="match status" value="1"/>
</dbReference>
<protein>
    <submittedName>
        <fullName evidence="2">RidA family protein</fullName>
    </submittedName>
</protein>
<dbReference type="Pfam" id="PF14588">
    <property type="entry name" value="YjgF_endoribonc"/>
    <property type="match status" value="1"/>
</dbReference>
<dbReference type="EMBL" id="BAAASJ010000011">
    <property type="protein sequence ID" value="GAA2623698.1"/>
    <property type="molecule type" value="Genomic_DNA"/>
</dbReference>
<feature type="domain" description="Endoribonuclease L-PSP/chorismate mutase-like" evidence="1">
    <location>
        <begin position="6"/>
        <end position="129"/>
    </location>
</feature>
<dbReference type="CDD" id="cd02199">
    <property type="entry name" value="YjgF_YER057c_UK114_like_1"/>
    <property type="match status" value="1"/>
</dbReference>
<gene>
    <name evidence="2" type="ORF">GCM10010307_09310</name>
</gene>
<dbReference type="RefSeq" id="WP_344387655.1">
    <property type="nucleotide sequence ID" value="NZ_BAAASJ010000011.1"/>
</dbReference>
<dbReference type="Proteomes" id="UP001500151">
    <property type="component" value="Unassembled WGS sequence"/>
</dbReference>
<dbReference type="PANTHER" id="PTHR43760:SF1">
    <property type="entry name" value="ENDORIBONUCLEASE L-PSP_CHORISMATE MUTASE-LIKE DOMAIN-CONTAINING PROTEIN"/>
    <property type="match status" value="1"/>
</dbReference>
<accession>A0ABN3QED5</accession>